<sequence>MLLKLLGLEKEEPELTSLERAELYNNLRRDKLSKYLSPVAFDETRKIFYNQDDTYGIMFECCPVLALGYQALKVLEGLFRIGYPVGSVLQFILYADPDVSVYLDHYEKSKVYAPDYIKKSYQSLRKHYESKKYGNPPVRNYRLFFTIKMPAKNVSETQLKEIITSTKETLHAANLLPEHVGVETYISFLRKVLNLRNFENPELWYPYSPINKQVILSETEINVRENTIEITGSMPDGKKAKRFFRCVTVKNLPAEIDAFWANRVTGSYDGVSGDILQINTPFWFTLNILVEDMKTKLHGKANLVFGQQAVGSLIPSLMRKKEEFFWAIDRIDKGEKFFRIIPIVWVYSEDEEQTRTATYKVIRLWESTGAVMQEDKTILTPLFIYSLPFGFIIDHKTITLLDRDFIVPNETLVALCPLQTDYCGTGEPVLMFLGRKGQIIGINLFSKGASNYNFYIAAPSGKGKSFLTNFIVTNYYGAGAKIRIVDIGGSYKKLVKMFNGKYLEFSPESDICINPFSNIKDPVNDIPVIANIILQMSISSTGVLPQGVNHESVVNLIGAAVRWAINRFDEDACIDYVQQYLARFPEYYDEKEILCEGKEACVEDFRLIATHLAFNLSKFTSSGVYGRWFNGKSNFNIEHDDFVVLELEHLKALEDLFKVVVLQVINMTTMDLYLSDRQNPRMVIFDEAWQFLQDTEVFKKVIEEGYRRARKYGGSFGIITQSILDLKHFGRVGDVINSSSEFRFFLESSDFERAKDLKLITFDDFTMNLLKSVKYNAPKYSEIFIHSDTFGIGIVRLEVDPYSYYVYTSNPKEIAEIEQMVSQGMSYEQAIEEMIRKYRNG</sequence>
<dbReference type="InterPro" id="IPR053155">
    <property type="entry name" value="F-pilin_assembly_TraC"/>
</dbReference>
<reference evidence="2" key="1">
    <citation type="submission" date="2024-01" db="EMBL/GenBank/DDBJ databases">
        <title>The first autotrophic representatives of the genus Thermodesulfovibrio.</title>
        <authorList>
            <person name="Maltseva A.I."/>
            <person name="Elcheninov A.G."/>
            <person name="Kublanov I.V."/>
            <person name="Lebedinsky A.V."/>
            <person name="Frolov E.N."/>
        </authorList>
    </citation>
    <scope>NUCLEOTIDE SEQUENCE</scope>
    <source>
        <strain evidence="2">3907-1M</strain>
    </source>
</reference>
<dbReference type="RefSeq" id="WP_353684387.1">
    <property type="nucleotide sequence ID" value="NZ_CP144373.1"/>
</dbReference>
<dbReference type="EMBL" id="CP144373">
    <property type="protein sequence ID" value="XCH46864.1"/>
    <property type="molecule type" value="Genomic_DNA"/>
</dbReference>
<organism evidence="2">
    <name type="scientific">Thermodesulfovibrio autotrophicus</name>
    <dbReference type="NCBI Taxonomy" id="3118333"/>
    <lineage>
        <taxon>Bacteria</taxon>
        <taxon>Pseudomonadati</taxon>
        <taxon>Nitrospirota</taxon>
        <taxon>Thermodesulfovibrionia</taxon>
        <taxon>Thermodesulfovibrionales</taxon>
        <taxon>Thermodesulfovibrionaceae</taxon>
        <taxon>Thermodesulfovibrio</taxon>
    </lineage>
</organism>
<dbReference type="Pfam" id="PF11130">
    <property type="entry name" value="TraC_F_IV"/>
    <property type="match status" value="1"/>
</dbReference>
<dbReference type="Pfam" id="PF19044">
    <property type="entry name" value="P-loop_TraG"/>
    <property type="match status" value="1"/>
</dbReference>
<feature type="domain" description="TraG P-loop" evidence="1">
    <location>
        <begin position="449"/>
        <end position="836"/>
    </location>
</feature>
<dbReference type="InterPro" id="IPR027417">
    <property type="entry name" value="P-loop_NTPase"/>
</dbReference>
<dbReference type="Gene3D" id="3.40.50.300">
    <property type="entry name" value="P-loop containing nucleotide triphosphate hydrolases"/>
    <property type="match status" value="1"/>
</dbReference>
<dbReference type="InterPro" id="IPR025955">
    <property type="entry name" value="TraC/Conjuga_ATPase"/>
</dbReference>
<proteinExistence type="predicted"/>
<accession>A0AAU8GZP4</accession>
<dbReference type="Gene3D" id="1.10.8.730">
    <property type="match status" value="1"/>
</dbReference>
<evidence type="ECO:0000313" key="2">
    <source>
        <dbReference type="EMBL" id="XCH46864.1"/>
    </source>
</evidence>
<dbReference type="PANTHER" id="PTHR38467">
    <property type="match status" value="1"/>
</dbReference>
<gene>
    <name evidence="2" type="ORF">V4D30_00965</name>
</gene>
<name>A0AAU8GZP4_9BACT</name>
<dbReference type="PANTHER" id="PTHR38467:SF1">
    <property type="entry name" value="CONJUGATIVE TRANSFER: ASSEMBLY"/>
    <property type="match status" value="1"/>
</dbReference>
<dbReference type="InterPro" id="IPR043964">
    <property type="entry name" value="P-loop_TraG"/>
</dbReference>
<dbReference type="SUPFAM" id="SSF52540">
    <property type="entry name" value="P-loop containing nucleoside triphosphate hydrolases"/>
    <property type="match status" value="1"/>
</dbReference>
<evidence type="ECO:0000259" key="1">
    <source>
        <dbReference type="Pfam" id="PF19044"/>
    </source>
</evidence>
<dbReference type="AlphaFoldDB" id="A0AAU8GZP4"/>
<dbReference type="KEGG" id="taut:V4D30_00965"/>
<protein>
    <submittedName>
        <fullName evidence="2">TraC family protein</fullName>
    </submittedName>
</protein>